<dbReference type="EMBL" id="JWHR01000027">
    <property type="protein sequence ID" value="KHS58551.1"/>
    <property type="molecule type" value="Genomic_DNA"/>
</dbReference>
<evidence type="ECO:0000313" key="2">
    <source>
        <dbReference type="EMBL" id="KHS58551.1"/>
    </source>
</evidence>
<feature type="transmembrane region" description="Helical" evidence="1">
    <location>
        <begin position="18"/>
        <end position="39"/>
    </location>
</feature>
<protein>
    <submittedName>
        <fullName evidence="2">Membrane protein</fullName>
    </submittedName>
</protein>
<dbReference type="STRING" id="1577792.QX51_01985"/>
<proteinExistence type="predicted"/>
<keyword evidence="1" id="KW-0472">Membrane</keyword>
<name>A0A0B3VP33_9FIRM</name>
<evidence type="ECO:0000256" key="1">
    <source>
        <dbReference type="SAM" id="Phobius"/>
    </source>
</evidence>
<keyword evidence="3" id="KW-1185">Reference proteome</keyword>
<gene>
    <name evidence="2" type="ORF">QX51_01985</name>
</gene>
<dbReference type="OrthoDB" id="1701386at2"/>
<sequence length="122" mass="13107">MAHDNNEKRGNDNNLLRWIGRFILVAIILMITSFLTPGFSINGMWSFLIAAVVISGLDYLAELLMGVDASPFGKGIKGFIIAAIIIYLAQFLVPNMGVSIIGAVLAAIVIGILDAVFPVRAM</sequence>
<dbReference type="InterPro" id="IPR007165">
    <property type="entry name" value="Phage_holin_4_2"/>
</dbReference>
<feature type="transmembrane region" description="Helical" evidence="1">
    <location>
        <begin position="99"/>
        <end position="119"/>
    </location>
</feature>
<reference evidence="2 3" key="1">
    <citation type="submission" date="2014-12" db="EMBL/GenBank/DDBJ databases">
        <title>Draft genome sequence of Terrisporobacter sp. 08-306576, isolated from the blood culture of a bacteremia patient.</title>
        <authorList>
            <person name="Lund L.C."/>
            <person name="Sydenham T.V."/>
            <person name="Hogh S.V."/>
            <person name="Skov M.N."/>
            <person name="Kemp M."/>
            <person name="Justesen U.S."/>
        </authorList>
    </citation>
    <scope>NUCLEOTIDE SEQUENCE [LARGE SCALE GENOMIC DNA]</scope>
    <source>
        <strain evidence="2 3">08-306576</strain>
    </source>
</reference>
<keyword evidence="1" id="KW-1133">Transmembrane helix</keyword>
<organism evidence="2 3">
    <name type="scientific">Terrisporobacter othiniensis</name>
    <dbReference type="NCBI Taxonomy" id="1577792"/>
    <lineage>
        <taxon>Bacteria</taxon>
        <taxon>Bacillati</taxon>
        <taxon>Bacillota</taxon>
        <taxon>Clostridia</taxon>
        <taxon>Peptostreptococcales</taxon>
        <taxon>Peptostreptococcaceae</taxon>
        <taxon>Terrisporobacter</taxon>
    </lineage>
</organism>
<dbReference type="AlphaFoldDB" id="A0A0B3VP33"/>
<accession>A0A0B3VP33</accession>
<comment type="caution">
    <text evidence="2">The sequence shown here is derived from an EMBL/GenBank/DDBJ whole genome shotgun (WGS) entry which is preliminary data.</text>
</comment>
<evidence type="ECO:0000313" key="3">
    <source>
        <dbReference type="Proteomes" id="UP000031189"/>
    </source>
</evidence>
<dbReference type="PANTHER" id="PTHR37309:SF1">
    <property type="entry name" value="SLR0284 PROTEIN"/>
    <property type="match status" value="1"/>
</dbReference>
<dbReference type="Pfam" id="PF04020">
    <property type="entry name" value="Phage_holin_4_2"/>
    <property type="match status" value="1"/>
</dbReference>
<dbReference type="RefSeq" id="WP_039678240.1">
    <property type="nucleotide sequence ID" value="NZ_JAWGXO010000003.1"/>
</dbReference>
<dbReference type="PANTHER" id="PTHR37309">
    <property type="entry name" value="SLR0284 PROTEIN"/>
    <property type="match status" value="1"/>
</dbReference>
<dbReference type="Proteomes" id="UP000031189">
    <property type="component" value="Unassembled WGS sequence"/>
</dbReference>
<feature type="transmembrane region" description="Helical" evidence="1">
    <location>
        <begin position="45"/>
        <end position="64"/>
    </location>
</feature>
<keyword evidence="1" id="KW-0812">Transmembrane</keyword>
<feature type="transmembrane region" description="Helical" evidence="1">
    <location>
        <begin position="76"/>
        <end position="93"/>
    </location>
</feature>